<keyword evidence="2" id="KW-1185">Reference proteome</keyword>
<accession>A0ABV5WI92</accession>
<protein>
    <submittedName>
        <fullName evidence="1">Uncharacterized protein</fullName>
    </submittedName>
</protein>
<dbReference type="Proteomes" id="UP001589609">
    <property type="component" value="Unassembled WGS sequence"/>
</dbReference>
<evidence type="ECO:0000313" key="1">
    <source>
        <dbReference type="EMBL" id="MFB9760338.1"/>
    </source>
</evidence>
<proteinExistence type="predicted"/>
<reference evidence="1 2" key="1">
    <citation type="submission" date="2024-09" db="EMBL/GenBank/DDBJ databases">
        <authorList>
            <person name="Sun Q."/>
            <person name="Mori K."/>
        </authorList>
    </citation>
    <scope>NUCLEOTIDE SEQUENCE [LARGE SCALE GENOMIC DNA]</scope>
    <source>
        <strain evidence="1 2">JCM 11201</strain>
    </source>
</reference>
<comment type="caution">
    <text evidence="1">The sequence shown here is derived from an EMBL/GenBank/DDBJ whole genome shotgun (WGS) entry which is preliminary data.</text>
</comment>
<dbReference type="RefSeq" id="WP_379950657.1">
    <property type="nucleotide sequence ID" value="NZ_JBHMAF010000133.1"/>
</dbReference>
<evidence type="ECO:0000313" key="2">
    <source>
        <dbReference type="Proteomes" id="UP001589609"/>
    </source>
</evidence>
<gene>
    <name evidence="1" type="ORF">ACFFMS_18530</name>
</gene>
<sequence length="90" mass="10304">MYKLEADFSADPIWCAKCSFNFDLDDFPLSEGLKKELIRWVVAFEGVVDLYGSAPREDAVKAHNDWGRLLTARVKSELGDSYKIIFHPYS</sequence>
<organism evidence="1 2">
    <name type="scientific">Ectobacillus funiculus</name>
    <dbReference type="NCBI Taxonomy" id="137993"/>
    <lineage>
        <taxon>Bacteria</taxon>
        <taxon>Bacillati</taxon>
        <taxon>Bacillota</taxon>
        <taxon>Bacilli</taxon>
        <taxon>Bacillales</taxon>
        <taxon>Bacillaceae</taxon>
        <taxon>Ectobacillus</taxon>
    </lineage>
</organism>
<dbReference type="EMBL" id="JBHMAF010000133">
    <property type="protein sequence ID" value="MFB9760338.1"/>
    <property type="molecule type" value="Genomic_DNA"/>
</dbReference>
<name>A0ABV5WI92_9BACI</name>